<name>A0A1X0SF59_RHIZD</name>
<protein>
    <recommendedName>
        <fullName evidence="1">F-box domain-containing protein</fullName>
    </recommendedName>
</protein>
<sequence>MISSLQQLPITVIELILDHITLKRQLLQLRLVCYKLYLVSTRKLFRRINLCSDYCIHLLHDLSTNLPQPYRLLQIGNFVKAISIQWYIPCYDPRPFIPRQAFIKLAQSCPNVEAIEAPPRVFKKYILIALLYMDDTIKWKLKKLPEDSFTMDLITIDHYYKYKDSITELNAPLGVHDLRFLKSFKKLQRLNLRKINVTTLEDYMSIFDHCPDLSRLFAGISVPASELVPVIETPHQSMKDMSLHVTSDTLSDTVVAYTTQKLVNLSNIRISMGNPHSQAISHRSYDRLFNLLIKHADRQSQFTLALNEYQLEDDSDAEGIVPFMVHAYLESLFKLRMPNLNHSLEIIQQSFINENPVLKTIFRRIDDSITCFTRLYAPYHNPNMRLGGYLGRSVPYIHKLYARSGNTSRHRIPGALCTFIKKCHYLQSLEFANYELPDLPECTNTSVQTIRLNSIVASNGFFEDLVSNFPNLKHLYINDVFAVGSPDNPEIIIIDWPSICLETLDIYNLQPLHGSDEDKEGMYIVTTSKKRSYFETDVIVPIHYIYDEMITEEKLRDAGFKVYINCQSIQRFRLQDVEFKLDAE</sequence>
<evidence type="ECO:0000313" key="3">
    <source>
        <dbReference type="Proteomes" id="UP000242381"/>
    </source>
</evidence>
<dbReference type="InterPro" id="IPR032675">
    <property type="entry name" value="LRR_dom_sf"/>
</dbReference>
<evidence type="ECO:0000313" key="2">
    <source>
        <dbReference type="EMBL" id="ORE22827.1"/>
    </source>
</evidence>
<dbReference type="AlphaFoldDB" id="A0A1X0SF59"/>
<dbReference type="Gene3D" id="3.80.10.10">
    <property type="entry name" value="Ribonuclease Inhibitor"/>
    <property type="match status" value="1"/>
</dbReference>
<dbReference type="SUPFAM" id="SSF52058">
    <property type="entry name" value="L domain-like"/>
    <property type="match status" value="1"/>
</dbReference>
<dbReference type="Proteomes" id="UP000242381">
    <property type="component" value="Unassembled WGS sequence"/>
</dbReference>
<dbReference type="InterPro" id="IPR001810">
    <property type="entry name" value="F-box_dom"/>
</dbReference>
<feature type="domain" description="F-box" evidence="1">
    <location>
        <begin position="2"/>
        <end position="48"/>
    </location>
</feature>
<dbReference type="PROSITE" id="PS50181">
    <property type="entry name" value="FBOX"/>
    <property type="match status" value="1"/>
</dbReference>
<gene>
    <name evidence="2" type="ORF">BCV71DRAFT_287911</name>
</gene>
<accession>A0A1X0SF59</accession>
<dbReference type="EMBL" id="KV921263">
    <property type="protein sequence ID" value="ORE22827.1"/>
    <property type="molecule type" value="Genomic_DNA"/>
</dbReference>
<proteinExistence type="predicted"/>
<organism evidence="2 3">
    <name type="scientific">Rhizopus microsporus</name>
    <dbReference type="NCBI Taxonomy" id="58291"/>
    <lineage>
        <taxon>Eukaryota</taxon>
        <taxon>Fungi</taxon>
        <taxon>Fungi incertae sedis</taxon>
        <taxon>Mucoromycota</taxon>
        <taxon>Mucoromycotina</taxon>
        <taxon>Mucoromycetes</taxon>
        <taxon>Mucorales</taxon>
        <taxon>Mucorineae</taxon>
        <taxon>Rhizopodaceae</taxon>
        <taxon>Rhizopus</taxon>
    </lineage>
</organism>
<reference evidence="2 3" key="1">
    <citation type="journal article" date="2016" name="Proc. Natl. Acad. Sci. U.S.A.">
        <title>Lipid metabolic changes in an early divergent fungus govern the establishment of a mutualistic symbiosis with endobacteria.</title>
        <authorList>
            <person name="Lastovetsky O.A."/>
            <person name="Gaspar M.L."/>
            <person name="Mondo S.J."/>
            <person name="LaButti K.M."/>
            <person name="Sandor L."/>
            <person name="Grigoriev I.V."/>
            <person name="Henry S.A."/>
            <person name="Pawlowska T.E."/>
        </authorList>
    </citation>
    <scope>NUCLEOTIDE SEQUENCE [LARGE SCALE GENOMIC DNA]</scope>
    <source>
        <strain evidence="2 3">ATCC 11559</strain>
    </source>
</reference>
<dbReference type="VEuPathDB" id="FungiDB:BCV72DRAFT_335020"/>
<evidence type="ECO:0000259" key="1">
    <source>
        <dbReference type="PROSITE" id="PS50181"/>
    </source>
</evidence>